<name>A0A7W7H2C9_9ACTN</name>
<gene>
    <name evidence="1" type="ORF">BJY16_006149</name>
</gene>
<accession>A0A7W7H2C9</accession>
<reference evidence="1 2" key="1">
    <citation type="submission" date="2020-08" db="EMBL/GenBank/DDBJ databases">
        <title>Sequencing the genomes of 1000 actinobacteria strains.</title>
        <authorList>
            <person name="Klenk H.-P."/>
        </authorList>
    </citation>
    <scope>NUCLEOTIDE SEQUENCE [LARGE SCALE GENOMIC DNA]</scope>
    <source>
        <strain evidence="1 2">DSM 45809</strain>
    </source>
</reference>
<organism evidence="1 2">
    <name type="scientific">Actinoplanes octamycinicus</name>
    <dbReference type="NCBI Taxonomy" id="135948"/>
    <lineage>
        <taxon>Bacteria</taxon>
        <taxon>Bacillati</taxon>
        <taxon>Actinomycetota</taxon>
        <taxon>Actinomycetes</taxon>
        <taxon>Micromonosporales</taxon>
        <taxon>Micromonosporaceae</taxon>
        <taxon>Actinoplanes</taxon>
    </lineage>
</organism>
<dbReference type="Proteomes" id="UP000546162">
    <property type="component" value="Unassembled WGS sequence"/>
</dbReference>
<dbReference type="EMBL" id="JACHNB010000001">
    <property type="protein sequence ID" value="MBB4742690.1"/>
    <property type="molecule type" value="Genomic_DNA"/>
</dbReference>
<protein>
    <submittedName>
        <fullName evidence="1">Uncharacterized protein</fullName>
    </submittedName>
</protein>
<dbReference type="RefSeq" id="WP_185043024.1">
    <property type="nucleotide sequence ID" value="NZ_BAABFG010000005.1"/>
</dbReference>
<proteinExistence type="predicted"/>
<sequence>MTLLHATATDQVPRKFIATIPAHDGPASFTIANPIHPDVDVVASLYTPDGGWVSGGFRPTPTELTFSFEVAGGPYRVVLIG</sequence>
<keyword evidence="2" id="KW-1185">Reference proteome</keyword>
<evidence type="ECO:0000313" key="2">
    <source>
        <dbReference type="Proteomes" id="UP000546162"/>
    </source>
</evidence>
<evidence type="ECO:0000313" key="1">
    <source>
        <dbReference type="EMBL" id="MBB4742690.1"/>
    </source>
</evidence>
<dbReference type="AlphaFoldDB" id="A0A7W7H2C9"/>
<comment type="caution">
    <text evidence="1">The sequence shown here is derived from an EMBL/GenBank/DDBJ whole genome shotgun (WGS) entry which is preliminary data.</text>
</comment>